<dbReference type="Proteomes" id="UP000694580">
    <property type="component" value="Chromosome 17"/>
</dbReference>
<dbReference type="Pfam" id="PF13445">
    <property type="entry name" value="zf-RING_UBOX"/>
    <property type="match status" value="1"/>
</dbReference>
<dbReference type="Gene3D" id="3.30.40.10">
    <property type="entry name" value="Zinc/RING finger domain, C3HC4 (zinc finger)"/>
    <property type="match status" value="1"/>
</dbReference>
<dbReference type="PROSITE" id="PS50188">
    <property type="entry name" value="B302_SPRY"/>
    <property type="match status" value="1"/>
</dbReference>
<dbReference type="InterPro" id="IPR003877">
    <property type="entry name" value="SPRY_dom"/>
</dbReference>
<dbReference type="InterPro" id="IPR050143">
    <property type="entry name" value="TRIM/RBCC"/>
</dbReference>
<dbReference type="Gene3D" id="2.60.120.920">
    <property type="match status" value="1"/>
</dbReference>
<evidence type="ECO:0000256" key="1">
    <source>
        <dbReference type="ARBA" id="ARBA00022723"/>
    </source>
</evidence>
<dbReference type="Gene3D" id="3.30.160.60">
    <property type="entry name" value="Classic Zinc Finger"/>
    <property type="match status" value="1"/>
</dbReference>
<proteinExistence type="predicted"/>
<evidence type="ECO:0000259" key="6">
    <source>
        <dbReference type="PROSITE" id="PS50119"/>
    </source>
</evidence>
<dbReference type="Ensembl" id="ENSDCDT00010049756.1">
    <property type="protein sequence ID" value="ENSDCDP00010039950.1"/>
    <property type="gene ID" value="ENSDCDG00010025577.1"/>
</dbReference>
<sequence length="467" mass="53809">VCQSSEDTVQTSLLEENLSCPVCRDIFRDPVLLLCSHSFCRTCLQQCWEKRTSQECPVCRTPSYMEHPPSNLVLRNLCEDFRSERSLGVPSGPDLLCTVHGEKLRLFCMEDRVPLCLVCRDSKKHTNHTFYPIDEAAKELKDLKMKTKPLRDRVRSYEAYKASWEQTAKYIKSQAYHTELEIKEEFVKLHHFLQDEEAARISALREEEEQKNQMMLRKVEEASYLSETFMAIEQELSSDDLLFLQVRHRQPQYPEKMDGALIRVAEHLGNLKFKVWEKMRAATEYAPVTLDPNTAHPCLLLSRDLTNITLGIEMQQLPDNPERFGGYASVLGSEGFSSGVHRWDVDVGDGTAWAVGVITESEWKKRNLSSFALWYIGFYNGKYGKGHSSELLTPLTVDGRPRRVTVQLDWDKGTLSFHNAITGVHLYTFTHAFTERLFPYFCNLPNVLYITIKMARDRTGHGQNVHK</sequence>
<evidence type="ECO:0000256" key="4">
    <source>
        <dbReference type="PROSITE-ProRule" id="PRU00024"/>
    </source>
</evidence>
<reference evidence="8" key="2">
    <citation type="submission" date="2025-08" db="UniProtKB">
        <authorList>
            <consortium name="Ensembl"/>
        </authorList>
    </citation>
    <scope>IDENTIFICATION</scope>
</reference>
<dbReference type="SMART" id="SM00449">
    <property type="entry name" value="SPRY"/>
    <property type="match status" value="1"/>
</dbReference>
<reference evidence="8 9" key="1">
    <citation type="submission" date="2020-06" db="EMBL/GenBank/DDBJ databases">
        <authorList>
            <consortium name="Wellcome Sanger Institute Data Sharing"/>
        </authorList>
    </citation>
    <scope>NUCLEOTIDE SEQUENCE [LARGE SCALE GENOMIC DNA]</scope>
</reference>
<dbReference type="SMART" id="SM00589">
    <property type="entry name" value="PRY"/>
    <property type="match status" value="1"/>
</dbReference>
<dbReference type="PROSITE" id="PS50119">
    <property type="entry name" value="ZF_BBOX"/>
    <property type="match status" value="1"/>
</dbReference>
<dbReference type="SMART" id="SM00184">
    <property type="entry name" value="RING"/>
    <property type="match status" value="1"/>
</dbReference>
<dbReference type="SMART" id="SM00336">
    <property type="entry name" value="BBOX"/>
    <property type="match status" value="1"/>
</dbReference>
<evidence type="ECO:0000313" key="8">
    <source>
        <dbReference type="Ensembl" id="ENSDCDP00010039950.1"/>
    </source>
</evidence>
<feature type="domain" description="B box-type" evidence="6">
    <location>
        <begin position="92"/>
        <end position="133"/>
    </location>
</feature>
<reference evidence="8" key="3">
    <citation type="submission" date="2025-09" db="UniProtKB">
        <authorList>
            <consortium name="Ensembl"/>
        </authorList>
    </citation>
    <scope>IDENTIFICATION</scope>
</reference>
<organism evidence="8 9">
    <name type="scientific">Denticeps clupeoides</name>
    <name type="common">denticle herring</name>
    <dbReference type="NCBI Taxonomy" id="299321"/>
    <lineage>
        <taxon>Eukaryota</taxon>
        <taxon>Metazoa</taxon>
        <taxon>Chordata</taxon>
        <taxon>Craniata</taxon>
        <taxon>Vertebrata</taxon>
        <taxon>Euteleostomi</taxon>
        <taxon>Actinopterygii</taxon>
        <taxon>Neopterygii</taxon>
        <taxon>Teleostei</taxon>
        <taxon>Clupei</taxon>
        <taxon>Clupeiformes</taxon>
        <taxon>Denticipitoidei</taxon>
        <taxon>Denticipitidae</taxon>
        <taxon>Denticeps</taxon>
    </lineage>
</organism>
<dbReference type="InterPro" id="IPR043136">
    <property type="entry name" value="B30.2/SPRY_sf"/>
</dbReference>
<evidence type="ECO:0000256" key="2">
    <source>
        <dbReference type="ARBA" id="ARBA00022771"/>
    </source>
</evidence>
<feature type="domain" description="B30.2/SPRY" evidence="7">
    <location>
        <begin position="268"/>
        <end position="459"/>
    </location>
</feature>
<keyword evidence="9" id="KW-1185">Reference proteome</keyword>
<dbReference type="InterPro" id="IPR013083">
    <property type="entry name" value="Znf_RING/FYVE/PHD"/>
</dbReference>
<keyword evidence="2 4" id="KW-0863">Zinc-finger</keyword>
<dbReference type="Pfam" id="PF00622">
    <property type="entry name" value="SPRY"/>
    <property type="match status" value="1"/>
</dbReference>
<dbReference type="CDD" id="cd12893">
    <property type="entry name" value="SPRY_PRY_TRIM35"/>
    <property type="match status" value="1"/>
</dbReference>
<dbReference type="SUPFAM" id="SSF57850">
    <property type="entry name" value="RING/U-box"/>
    <property type="match status" value="1"/>
</dbReference>
<dbReference type="InterPro" id="IPR006574">
    <property type="entry name" value="PRY"/>
</dbReference>
<protein>
    <submittedName>
        <fullName evidence="8">Uncharacterized protein</fullName>
    </submittedName>
</protein>
<dbReference type="Pfam" id="PF13765">
    <property type="entry name" value="PRY"/>
    <property type="match status" value="1"/>
</dbReference>
<feature type="domain" description="RING-type" evidence="5">
    <location>
        <begin position="20"/>
        <end position="60"/>
    </location>
</feature>
<accession>A0AAY4D339</accession>
<dbReference type="GeneTree" id="ENSGT00970000193390"/>
<evidence type="ECO:0000256" key="3">
    <source>
        <dbReference type="ARBA" id="ARBA00022833"/>
    </source>
</evidence>
<dbReference type="PANTHER" id="PTHR24103">
    <property type="entry name" value="E3 UBIQUITIN-PROTEIN LIGASE TRIM"/>
    <property type="match status" value="1"/>
</dbReference>
<keyword evidence="3" id="KW-0862">Zinc</keyword>
<dbReference type="SUPFAM" id="SSF49899">
    <property type="entry name" value="Concanavalin A-like lectins/glucanases"/>
    <property type="match status" value="1"/>
</dbReference>
<evidence type="ECO:0000259" key="5">
    <source>
        <dbReference type="PROSITE" id="PS50089"/>
    </source>
</evidence>
<dbReference type="InterPro" id="IPR013320">
    <property type="entry name" value="ConA-like_dom_sf"/>
</dbReference>
<dbReference type="GO" id="GO:0008270">
    <property type="term" value="F:zinc ion binding"/>
    <property type="evidence" value="ECO:0007669"/>
    <property type="project" value="UniProtKB-KW"/>
</dbReference>
<dbReference type="PRINTS" id="PR01407">
    <property type="entry name" value="BUTYPHLNCDUF"/>
</dbReference>
<keyword evidence="1" id="KW-0479">Metal-binding</keyword>
<dbReference type="InterPro" id="IPR017907">
    <property type="entry name" value="Znf_RING_CS"/>
</dbReference>
<dbReference type="PROSITE" id="PS00518">
    <property type="entry name" value="ZF_RING_1"/>
    <property type="match status" value="1"/>
</dbReference>
<dbReference type="SUPFAM" id="SSF57845">
    <property type="entry name" value="B-box zinc-binding domain"/>
    <property type="match status" value="1"/>
</dbReference>
<gene>
    <name evidence="8" type="primary">TTC29</name>
</gene>
<dbReference type="InterPro" id="IPR001870">
    <property type="entry name" value="B30.2/SPRY"/>
</dbReference>
<evidence type="ECO:0000259" key="7">
    <source>
        <dbReference type="PROSITE" id="PS50188"/>
    </source>
</evidence>
<dbReference type="PROSITE" id="PS50089">
    <property type="entry name" value="ZF_RING_2"/>
    <property type="match status" value="1"/>
</dbReference>
<dbReference type="InterPro" id="IPR001841">
    <property type="entry name" value="Znf_RING"/>
</dbReference>
<dbReference type="InterPro" id="IPR003879">
    <property type="entry name" value="Butyrophylin_SPRY"/>
</dbReference>
<evidence type="ECO:0000313" key="9">
    <source>
        <dbReference type="Proteomes" id="UP000694580"/>
    </source>
</evidence>
<dbReference type="Pfam" id="PF00643">
    <property type="entry name" value="zf-B_box"/>
    <property type="match status" value="1"/>
</dbReference>
<name>A0AAY4D339_9TELE</name>
<dbReference type="InterPro" id="IPR000315">
    <property type="entry name" value="Znf_B-box"/>
</dbReference>
<dbReference type="InterPro" id="IPR027370">
    <property type="entry name" value="Znf-RING_euk"/>
</dbReference>
<dbReference type="AlphaFoldDB" id="A0AAY4D339"/>